<accession>A0AAV2DXZ7</accession>
<evidence type="ECO:0000313" key="3">
    <source>
        <dbReference type="Proteomes" id="UP001497516"/>
    </source>
</evidence>
<evidence type="ECO:0000313" key="2">
    <source>
        <dbReference type="EMBL" id="CAL1378367.1"/>
    </source>
</evidence>
<proteinExistence type="predicted"/>
<name>A0AAV2DXZ7_9ROSI</name>
<keyword evidence="3" id="KW-1185">Reference proteome</keyword>
<feature type="region of interest" description="Disordered" evidence="1">
    <location>
        <begin position="1"/>
        <end position="45"/>
    </location>
</feature>
<sequence length="213" mass="23702">MAEEGTEVTGLGENELQNLELPRPNISEGLNGEATTGTEEPEYAPDPYVVGCNGEDEVESLRTLTAKEVLGRKFNCPDEAHTFYNNYAKAWGFSVKIDRIVDKFEVQHSHEPARKQCTRYLRSHRGLTEADKADFRFKTNAGMRPSQVINLAVETAGGHDKLGYTKKDGYNFHSTNRTARISGGDAATALAYLESKKSADTQFILRHTVDEEN</sequence>
<dbReference type="PANTHER" id="PTHR47718:SF15">
    <property type="entry name" value="PROTEIN FAR1-RELATED SEQUENCE 5-LIKE"/>
    <property type="match status" value="1"/>
</dbReference>
<protein>
    <submittedName>
        <fullName evidence="2">Uncharacterized protein</fullName>
    </submittedName>
</protein>
<gene>
    <name evidence="2" type="ORF">LTRI10_LOCUS19954</name>
</gene>
<dbReference type="AlphaFoldDB" id="A0AAV2DXZ7"/>
<dbReference type="Proteomes" id="UP001497516">
    <property type="component" value="Chromosome 3"/>
</dbReference>
<feature type="compositionally biased region" description="Low complexity" evidence="1">
    <location>
        <begin position="10"/>
        <end position="21"/>
    </location>
</feature>
<reference evidence="2 3" key="1">
    <citation type="submission" date="2024-04" db="EMBL/GenBank/DDBJ databases">
        <authorList>
            <person name="Fracassetti M."/>
        </authorList>
    </citation>
    <scope>NUCLEOTIDE SEQUENCE [LARGE SCALE GENOMIC DNA]</scope>
</reference>
<dbReference type="EMBL" id="OZ034816">
    <property type="protein sequence ID" value="CAL1378367.1"/>
    <property type="molecule type" value="Genomic_DNA"/>
</dbReference>
<evidence type="ECO:0000256" key="1">
    <source>
        <dbReference type="SAM" id="MobiDB-lite"/>
    </source>
</evidence>
<dbReference type="PANTHER" id="PTHR47718">
    <property type="entry name" value="OS01G0519700 PROTEIN"/>
    <property type="match status" value="1"/>
</dbReference>
<organism evidence="2 3">
    <name type="scientific">Linum trigynum</name>
    <dbReference type="NCBI Taxonomy" id="586398"/>
    <lineage>
        <taxon>Eukaryota</taxon>
        <taxon>Viridiplantae</taxon>
        <taxon>Streptophyta</taxon>
        <taxon>Embryophyta</taxon>
        <taxon>Tracheophyta</taxon>
        <taxon>Spermatophyta</taxon>
        <taxon>Magnoliopsida</taxon>
        <taxon>eudicotyledons</taxon>
        <taxon>Gunneridae</taxon>
        <taxon>Pentapetalae</taxon>
        <taxon>rosids</taxon>
        <taxon>fabids</taxon>
        <taxon>Malpighiales</taxon>
        <taxon>Linaceae</taxon>
        <taxon>Linum</taxon>
    </lineage>
</organism>